<protein>
    <submittedName>
        <fullName evidence="1">Uncharacterized protein</fullName>
    </submittedName>
</protein>
<evidence type="ECO:0000313" key="2">
    <source>
        <dbReference type="Proteomes" id="UP000808349"/>
    </source>
</evidence>
<dbReference type="AlphaFoldDB" id="A0A9D7S7K0"/>
<reference evidence="1 2" key="1">
    <citation type="submission" date="2020-10" db="EMBL/GenBank/DDBJ databases">
        <title>Connecting structure to function with the recovery of over 1000 high-quality activated sludge metagenome-assembled genomes encoding full-length rRNA genes using long-read sequencing.</title>
        <authorList>
            <person name="Singleton C.M."/>
            <person name="Petriglieri F."/>
            <person name="Kristensen J.M."/>
            <person name="Kirkegaard R.H."/>
            <person name="Michaelsen T.Y."/>
            <person name="Andersen M.H."/>
            <person name="Karst S.M."/>
            <person name="Dueholm M.S."/>
            <person name="Nielsen P.H."/>
            <person name="Albertsen M."/>
        </authorList>
    </citation>
    <scope>NUCLEOTIDE SEQUENCE [LARGE SCALE GENOMIC DNA]</scope>
    <source>
        <strain evidence="1">Ribe_18-Q3-R11-54_BAT3C.373</strain>
    </source>
</reference>
<proteinExistence type="predicted"/>
<sequence length="218" mass="24433">MSKMGLTTYSKGRLISSGGMFYIEATWEGKPLNLIVGKHYELRIAEPNPIEEMELFYGEVNQDTALDWIEADNNPNSTSNVGTGEWRAGNLATYGYVCFPERLKWINCDYFVKWTGTFGEPCIQVLSDPKDDTISTNIFCVFKNFNAVTSVSLAATTANMYCFNKLPLEQEVTYIVIGKGKNEYYIGQVRSKTAVGSAIDVKIEPTSLEEVKLILNKL</sequence>
<dbReference type="Proteomes" id="UP000808349">
    <property type="component" value="Unassembled WGS sequence"/>
</dbReference>
<dbReference type="EMBL" id="JADKFW010000004">
    <property type="protein sequence ID" value="MBK9717377.1"/>
    <property type="molecule type" value="Genomic_DNA"/>
</dbReference>
<comment type="caution">
    <text evidence="1">The sequence shown here is derived from an EMBL/GenBank/DDBJ whole genome shotgun (WGS) entry which is preliminary data.</text>
</comment>
<gene>
    <name evidence="1" type="ORF">IPO85_07670</name>
</gene>
<accession>A0A9D7S7K0</accession>
<name>A0A9D7S7K0_9BACT</name>
<evidence type="ECO:0000313" key="1">
    <source>
        <dbReference type="EMBL" id="MBK9717377.1"/>
    </source>
</evidence>
<organism evidence="1 2">
    <name type="scientific">Candidatus Defluviibacterium haderslevense</name>
    <dbReference type="NCBI Taxonomy" id="2981993"/>
    <lineage>
        <taxon>Bacteria</taxon>
        <taxon>Pseudomonadati</taxon>
        <taxon>Bacteroidota</taxon>
        <taxon>Saprospiria</taxon>
        <taxon>Saprospirales</taxon>
        <taxon>Saprospiraceae</taxon>
        <taxon>Candidatus Defluviibacterium</taxon>
    </lineage>
</organism>